<dbReference type="Proteomes" id="UP000265768">
    <property type="component" value="Unassembled WGS sequence"/>
</dbReference>
<feature type="domain" description="Gfo/Idh/MocA-like oxidoreductase N-terminal" evidence="1">
    <location>
        <begin position="6"/>
        <end position="119"/>
    </location>
</feature>
<dbReference type="EMBL" id="QZEY01000011">
    <property type="protein sequence ID" value="RJL27209.1"/>
    <property type="molecule type" value="Genomic_DNA"/>
</dbReference>
<name>A0A3A4AFT4_9ACTN</name>
<evidence type="ECO:0000259" key="2">
    <source>
        <dbReference type="Pfam" id="PF21390"/>
    </source>
</evidence>
<organism evidence="3 4">
    <name type="scientific">Bailinhaonella thermotolerans</name>
    <dbReference type="NCBI Taxonomy" id="1070861"/>
    <lineage>
        <taxon>Bacteria</taxon>
        <taxon>Bacillati</taxon>
        <taxon>Actinomycetota</taxon>
        <taxon>Actinomycetes</taxon>
        <taxon>Streptosporangiales</taxon>
        <taxon>Streptosporangiaceae</taxon>
        <taxon>Bailinhaonella</taxon>
    </lineage>
</organism>
<dbReference type="SUPFAM" id="SSF51735">
    <property type="entry name" value="NAD(P)-binding Rossmann-fold domains"/>
    <property type="match status" value="1"/>
</dbReference>
<evidence type="ECO:0000313" key="3">
    <source>
        <dbReference type="EMBL" id="RJL27209.1"/>
    </source>
</evidence>
<dbReference type="Pfam" id="PF21390">
    <property type="entry name" value="Irp3-like_C"/>
    <property type="match status" value="1"/>
</dbReference>
<dbReference type="AlphaFoldDB" id="A0A3A4AFT4"/>
<accession>A0A3A4AFT4</accession>
<dbReference type="OrthoDB" id="9760689at2"/>
<dbReference type="GO" id="GO:0000166">
    <property type="term" value="F:nucleotide binding"/>
    <property type="evidence" value="ECO:0007669"/>
    <property type="project" value="InterPro"/>
</dbReference>
<dbReference type="Gene3D" id="3.30.360.10">
    <property type="entry name" value="Dihydrodipicolinate Reductase, domain 2"/>
    <property type="match status" value="1"/>
</dbReference>
<dbReference type="InterPro" id="IPR048655">
    <property type="entry name" value="Irp3-like_C"/>
</dbReference>
<dbReference type="Gene3D" id="3.40.50.720">
    <property type="entry name" value="NAD(P)-binding Rossmann-like Domain"/>
    <property type="match status" value="1"/>
</dbReference>
<dbReference type="InterPro" id="IPR010091">
    <property type="entry name" value="Thiazolinyl_imide_reductase"/>
</dbReference>
<keyword evidence="4" id="KW-1185">Reference proteome</keyword>
<dbReference type="RefSeq" id="WP_119929110.1">
    <property type="nucleotide sequence ID" value="NZ_QZEY01000011.1"/>
</dbReference>
<dbReference type="NCBIfam" id="TIGR01761">
    <property type="entry name" value="thiaz-red"/>
    <property type="match status" value="1"/>
</dbReference>
<sequence length="363" mass="38074">MTGNLRLVVCGTAFGQVYLEALRAAALPYDLVGVVGRGSARSAACARHYGVPLITDPDRVDADVACVVVRGGLLGGAGTDLAVRLMDRGVHVLQEHPIHRAELAGCLRAARRNRVVYHLTSFYPELPPVRRFLAGVAGLLALRRPVHVDAICGFQVAYALLDIVGAALGRLRPYSFRAAPAGRSPGPFRSLDGEIGGVPVSLRVQHLLDPGDPDAHPHLLHRISVATDSGQLTLVTTAGPVVWSDRPRIPRAGADPASGPLFATGGLGGDEPAAVVLGPPAAPGHQEVFARLWPLGAAGALRRMHAAVTAGEDPARRGQYHLTLCQMWQDIAALLGPPDLTPLTPPPPLTPGELETVAKAVRG</sequence>
<proteinExistence type="predicted"/>
<feature type="domain" description="Thiazolinyl imine reductase-like C-terminal" evidence="2">
    <location>
        <begin position="144"/>
        <end position="244"/>
    </location>
</feature>
<dbReference type="Pfam" id="PF01408">
    <property type="entry name" value="GFO_IDH_MocA"/>
    <property type="match status" value="1"/>
</dbReference>
<comment type="caution">
    <text evidence="3">The sequence shown here is derived from an EMBL/GenBank/DDBJ whole genome shotgun (WGS) entry which is preliminary data.</text>
</comment>
<gene>
    <name evidence="3" type="ORF">D5H75_25795</name>
</gene>
<dbReference type="InterPro" id="IPR036291">
    <property type="entry name" value="NAD(P)-bd_dom_sf"/>
</dbReference>
<dbReference type="InterPro" id="IPR000683">
    <property type="entry name" value="Gfo/Idh/MocA-like_OxRdtase_N"/>
</dbReference>
<evidence type="ECO:0000259" key="1">
    <source>
        <dbReference type="Pfam" id="PF01408"/>
    </source>
</evidence>
<reference evidence="3 4" key="1">
    <citation type="submission" date="2018-09" db="EMBL/GenBank/DDBJ databases">
        <title>YIM 75507 draft genome.</title>
        <authorList>
            <person name="Tang S."/>
            <person name="Feng Y."/>
        </authorList>
    </citation>
    <scope>NUCLEOTIDE SEQUENCE [LARGE SCALE GENOMIC DNA]</scope>
    <source>
        <strain evidence="3 4">YIM 75507</strain>
    </source>
</reference>
<protein>
    <submittedName>
        <fullName evidence="3">Thiazolinyl imide reductase</fullName>
    </submittedName>
</protein>
<evidence type="ECO:0000313" key="4">
    <source>
        <dbReference type="Proteomes" id="UP000265768"/>
    </source>
</evidence>